<evidence type="ECO:0000256" key="3">
    <source>
        <dbReference type="ARBA" id="ARBA00022475"/>
    </source>
</evidence>
<dbReference type="RefSeq" id="WP_022862678.1">
    <property type="nucleotide sequence ID" value="NZ_ATVG01000003.1"/>
</dbReference>
<keyword evidence="2" id="KW-0813">Transport</keyword>
<proteinExistence type="predicted"/>
<dbReference type="PROSITE" id="PS50893">
    <property type="entry name" value="ABC_TRANSPORTER_2"/>
    <property type="match status" value="1"/>
</dbReference>
<evidence type="ECO:0000256" key="1">
    <source>
        <dbReference type="ARBA" id="ARBA00004202"/>
    </source>
</evidence>
<sequence length="278" mass="29817">MTTAPRTCTQEISARDLHVSYGDTEVISGLGVTFPAGKVTTIIGPNGCGKSTLLKATSRLIPSTGQVRLDDCDVTTLKKKELAKLIGVLPQSPIAPEGLLVADLVARGRHPHQSWINQWSSHDEEEVVRALENTGSAHLADHRVDALSGGQRQRVWISMVLAQNTDVLFLDEPTTYLDLSTSIEVLNLVTRLRDELERTVVMVLHDLNLAVRYSDHLVVMRDGAVIDSGAPADVITSELLAEVFDLDALIIEDPATGGPLIVPAAPATAPAAESQRGA</sequence>
<dbReference type="EMBL" id="CP063189">
    <property type="protein sequence ID" value="WCZ31891.1"/>
    <property type="molecule type" value="Genomic_DNA"/>
</dbReference>
<dbReference type="SUPFAM" id="SSF52540">
    <property type="entry name" value="P-loop containing nucleoside triphosphate hydrolases"/>
    <property type="match status" value="1"/>
</dbReference>
<evidence type="ECO:0000259" key="10">
    <source>
        <dbReference type="PROSITE" id="PS50893"/>
    </source>
</evidence>
<evidence type="ECO:0000256" key="7">
    <source>
        <dbReference type="ARBA" id="ARBA00023004"/>
    </source>
</evidence>
<keyword evidence="5" id="KW-0547">Nucleotide-binding</keyword>
<keyword evidence="3" id="KW-1003">Cell membrane</keyword>
<feature type="domain" description="ABC transporter" evidence="10">
    <location>
        <begin position="12"/>
        <end position="247"/>
    </location>
</feature>
<evidence type="ECO:0000256" key="2">
    <source>
        <dbReference type="ARBA" id="ARBA00022448"/>
    </source>
</evidence>
<dbReference type="Pfam" id="PF00005">
    <property type="entry name" value="ABC_tran"/>
    <property type="match status" value="1"/>
</dbReference>
<comment type="subcellular location">
    <subcellularLocation>
        <location evidence="1">Cell membrane</location>
        <topology evidence="1">Peripheral membrane protein</topology>
    </subcellularLocation>
</comment>
<dbReference type="PANTHER" id="PTHR42771">
    <property type="entry name" value="IRON(3+)-HYDROXAMATE IMPORT ATP-BINDING PROTEIN FHUC"/>
    <property type="match status" value="1"/>
</dbReference>
<keyword evidence="8" id="KW-0406">Ion transport</keyword>
<dbReference type="GO" id="GO:0005524">
    <property type="term" value="F:ATP binding"/>
    <property type="evidence" value="ECO:0007669"/>
    <property type="project" value="UniProtKB-KW"/>
</dbReference>
<name>A0ABY7U5E0_9CORY</name>
<dbReference type="Proteomes" id="UP001220064">
    <property type="component" value="Chromosome"/>
</dbReference>
<gene>
    <name evidence="11" type="primary">yusV1</name>
    <name evidence="11" type="ORF">CMASS_02160</name>
</gene>
<dbReference type="InterPro" id="IPR027417">
    <property type="entry name" value="P-loop_NTPase"/>
</dbReference>
<dbReference type="PANTHER" id="PTHR42771:SF2">
    <property type="entry name" value="IRON(3+)-HYDROXAMATE IMPORT ATP-BINDING PROTEIN FHUC"/>
    <property type="match status" value="1"/>
</dbReference>
<reference evidence="11 12" key="1">
    <citation type="submission" date="2020-10" db="EMBL/GenBank/DDBJ databases">
        <title>Complete genome sequence of Corynebacterium massiliense DSM 45435, type strain of Corynebacterium massiliense.</title>
        <authorList>
            <person name="Busche T."/>
            <person name="Kalinowski J."/>
            <person name="Ruckert C."/>
        </authorList>
    </citation>
    <scope>NUCLEOTIDE SEQUENCE [LARGE SCALE GENOMIC DNA]</scope>
    <source>
        <strain evidence="11 12">DSM 45435</strain>
    </source>
</reference>
<evidence type="ECO:0000256" key="4">
    <source>
        <dbReference type="ARBA" id="ARBA00022496"/>
    </source>
</evidence>
<dbReference type="InterPro" id="IPR017871">
    <property type="entry name" value="ABC_transporter-like_CS"/>
</dbReference>
<keyword evidence="6 11" id="KW-0067">ATP-binding</keyword>
<dbReference type="Gene3D" id="3.40.50.300">
    <property type="entry name" value="P-loop containing nucleotide triphosphate hydrolases"/>
    <property type="match status" value="1"/>
</dbReference>
<dbReference type="InterPro" id="IPR051535">
    <property type="entry name" value="Siderophore_ABC-ATPase"/>
</dbReference>
<evidence type="ECO:0000256" key="9">
    <source>
        <dbReference type="ARBA" id="ARBA00023136"/>
    </source>
</evidence>
<evidence type="ECO:0000256" key="5">
    <source>
        <dbReference type="ARBA" id="ARBA00022741"/>
    </source>
</evidence>
<keyword evidence="9" id="KW-0472">Membrane</keyword>
<dbReference type="PROSITE" id="PS00211">
    <property type="entry name" value="ABC_TRANSPORTER_1"/>
    <property type="match status" value="1"/>
</dbReference>
<evidence type="ECO:0000256" key="6">
    <source>
        <dbReference type="ARBA" id="ARBA00022840"/>
    </source>
</evidence>
<dbReference type="InterPro" id="IPR003593">
    <property type="entry name" value="AAA+_ATPase"/>
</dbReference>
<keyword evidence="12" id="KW-1185">Reference proteome</keyword>
<keyword evidence="7" id="KW-0408">Iron</keyword>
<evidence type="ECO:0000313" key="11">
    <source>
        <dbReference type="EMBL" id="WCZ31891.1"/>
    </source>
</evidence>
<protein>
    <submittedName>
        <fullName evidence="11">Siderophore transport system ATP-binding protein YusV</fullName>
    </submittedName>
</protein>
<keyword evidence="4" id="KW-0410">Iron transport</keyword>
<dbReference type="SMART" id="SM00382">
    <property type="entry name" value="AAA"/>
    <property type="match status" value="1"/>
</dbReference>
<dbReference type="CDD" id="cd03214">
    <property type="entry name" value="ABC_Iron-Siderophores_B12_Hemin"/>
    <property type="match status" value="1"/>
</dbReference>
<accession>A0ABY7U5E0</accession>
<evidence type="ECO:0000313" key="12">
    <source>
        <dbReference type="Proteomes" id="UP001220064"/>
    </source>
</evidence>
<evidence type="ECO:0000256" key="8">
    <source>
        <dbReference type="ARBA" id="ARBA00023065"/>
    </source>
</evidence>
<organism evidence="11 12">
    <name type="scientific">Corynebacterium massiliense DSM 45435</name>
    <dbReference type="NCBI Taxonomy" id="1121364"/>
    <lineage>
        <taxon>Bacteria</taxon>
        <taxon>Bacillati</taxon>
        <taxon>Actinomycetota</taxon>
        <taxon>Actinomycetes</taxon>
        <taxon>Mycobacteriales</taxon>
        <taxon>Corynebacteriaceae</taxon>
        <taxon>Corynebacterium</taxon>
    </lineage>
</organism>
<dbReference type="InterPro" id="IPR003439">
    <property type="entry name" value="ABC_transporter-like_ATP-bd"/>
</dbReference>